<dbReference type="EMBL" id="NIPX01000001">
    <property type="protein sequence ID" value="OWJ86521.1"/>
    <property type="molecule type" value="Genomic_DNA"/>
</dbReference>
<dbReference type="EMBL" id="NIPV01000003">
    <property type="protein sequence ID" value="OWJ79772.1"/>
    <property type="molecule type" value="Genomic_DNA"/>
</dbReference>
<accession>A0A212AYH5</accession>
<dbReference type="Proteomes" id="UP000196640">
    <property type="component" value="Unassembled WGS sequence"/>
</dbReference>
<keyword evidence="5" id="KW-1185">Reference proteome</keyword>
<evidence type="ECO:0000313" key="4">
    <source>
        <dbReference type="Proteomes" id="UP000196640"/>
    </source>
</evidence>
<comment type="caution">
    <text evidence="3">The sequence shown here is derived from an EMBL/GenBank/DDBJ whole genome shotgun (WGS) entry which is preliminary data.</text>
</comment>
<gene>
    <name evidence="3" type="ORF">CDV52_00760</name>
    <name evidence="2" type="ORF">CDV53_00385</name>
</gene>
<reference evidence="4 5" key="1">
    <citation type="submission" date="2016-11" db="EMBL/GenBank/DDBJ databases">
        <title>Comparison of Traditional DNA-DNA Hybridization with In Silico Genomic Analysis.</title>
        <authorList>
            <person name="Nicholson A.C."/>
            <person name="Sammons S."/>
            <person name="Humrighouse B.W."/>
            <person name="Graziano J."/>
            <person name="Lasker B."/>
            <person name="Whitney A.M."/>
            <person name="Mcquiston J.R."/>
        </authorList>
    </citation>
    <scope>NUCLEOTIDE SEQUENCE [LARGE SCALE GENOMIC DNA]</scope>
    <source>
        <strain evidence="2 5">H1892</strain>
        <strain evidence="3 4">H2381</strain>
    </source>
</reference>
<dbReference type="Proteomes" id="UP000214673">
    <property type="component" value="Unassembled WGS sequence"/>
</dbReference>
<organism evidence="3 4">
    <name type="scientific">Haematobacter missouriensis</name>
    <dbReference type="NCBI Taxonomy" id="366616"/>
    <lineage>
        <taxon>Bacteria</taxon>
        <taxon>Pseudomonadati</taxon>
        <taxon>Pseudomonadota</taxon>
        <taxon>Alphaproteobacteria</taxon>
        <taxon>Rhodobacterales</taxon>
        <taxon>Paracoccaceae</taxon>
        <taxon>Haematobacter</taxon>
    </lineage>
</organism>
<proteinExistence type="predicted"/>
<sequence length="72" mass="7464">MFRTLVEDTRTRGAGPGSGGGVAVAECRSRVSEPGVGAGGRSDPDGAWSLNSTRTPCAVERPASRIRPQVPR</sequence>
<evidence type="ECO:0000313" key="5">
    <source>
        <dbReference type="Proteomes" id="UP000214673"/>
    </source>
</evidence>
<dbReference type="AlphaFoldDB" id="A0A212AYH5"/>
<evidence type="ECO:0000256" key="1">
    <source>
        <dbReference type="SAM" id="MobiDB-lite"/>
    </source>
</evidence>
<feature type="compositionally biased region" description="Basic and acidic residues" evidence="1">
    <location>
        <begin position="1"/>
        <end position="11"/>
    </location>
</feature>
<evidence type="ECO:0000313" key="2">
    <source>
        <dbReference type="EMBL" id="OWJ79772.1"/>
    </source>
</evidence>
<evidence type="ECO:0000313" key="3">
    <source>
        <dbReference type="EMBL" id="OWJ86521.1"/>
    </source>
</evidence>
<feature type="region of interest" description="Disordered" evidence="1">
    <location>
        <begin position="1"/>
        <end position="72"/>
    </location>
</feature>
<protein>
    <submittedName>
        <fullName evidence="3">Uncharacterized protein</fullName>
    </submittedName>
</protein>
<name>A0A212AYH5_9RHOB</name>
<dbReference type="RefSeq" id="WP_035743179.1">
    <property type="nucleotide sequence ID" value="NZ_CALUEG010000069.1"/>
</dbReference>
<dbReference type="STRING" id="366616.CG51_16360"/>